<proteinExistence type="predicted"/>
<feature type="region of interest" description="Disordered" evidence="1">
    <location>
        <begin position="91"/>
        <end position="112"/>
    </location>
</feature>
<dbReference type="Proteomes" id="UP001059380">
    <property type="component" value="Chromosome"/>
</dbReference>
<name>A0A9J7BST8_9BACT</name>
<accession>A0A9J7BST8</accession>
<dbReference type="InterPro" id="IPR043724">
    <property type="entry name" value="DUF5666"/>
</dbReference>
<dbReference type="RefSeq" id="WP_260795305.1">
    <property type="nucleotide sequence ID" value="NZ_CP093313.1"/>
</dbReference>
<feature type="region of interest" description="Disordered" evidence="1">
    <location>
        <begin position="20"/>
        <end position="56"/>
    </location>
</feature>
<sequence>MHLRPVVLFALAVVLTSTAFSQDAPSPGPGQLQSDQSGPRGRGWSGGGMGMGSGIMGTVTEVASDHLTIKNEAGESWTINYSVNTRIMKQAPRPAGQPGVSNQAGSPPSGDRTYGHAMGMGGNPPSAIKASEIKVGDTVMAGGEMNRDARSVGAVGIMVLDPERARQMREMQANFGKTWLLGRVTAINETTVSIQGGPDNASRTFVADENTTFRRRREPITLADIQVGDTVRVDGALKAGQFVATAVSVMTPQGMGGQTPRQGPPPQ</sequence>
<dbReference type="AlphaFoldDB" id="A0A9J7BST8"/>
<feature type="domain" description="DUF5666" evidence="3">
    <location>
        <begin position="182"/>
        <end position="247"/>
    </location>
</feature>
<dbReference type="KEGG" id="orp:MOP44_07140"/>
<keyword evidence="2" id="KW-0732">Signal</keyword>
<dbReference type="EMBL" id="CP093313">
    <property type="protein sequence ID" value="UWZ85712.1"/>
    <property type="molecule type" value="Genomic_DNA"/>
</dbReference>
<feature type="compositionally biased region" description="Gly residues" evidence="1">
    <location>
        <begin position="40"/>
        <end position="55"/>
    </location>
</feature>
<reference evidence="4" key="1">
    <citation type="submission" date="2021-04" db="EMBL/GenBank/DDBJ databases">
        <title>Phylogenetic analysis of Acidobacteriaceae.</title>
        <authorList>
            <person name="Qiu L."/>
            <person name="Zhang Q."/>
        </authorList>
    </citation>
    <scope>NUCLEOTIDE SEQUENCE</scope>
    <source>
        <strain evidence="4">DSM 25168</strain>
    </source>
</reference>
<feature type="chain" id="PRO_5039899407" evidence="2">
    <location>
        <begin position="22"/>
        <end position="267"/>
    </location>
</feature>
<organism evidence="4 5">
    <name type="scientific">Occallatibacter riparius</name>
    <dbReference type="NCBI Taxonomy" id="1002689"/>
    <lineage>
        <taxon>Bacteria</taxon>
        <taxon>Pseudomonadati</taxon>
        <taxon>Acidobacteriota</taxon>
        <taxon>Terriglobia</taxon>
        <taxon>Terriglobales</taxon>
        <taxon>Acidobacteriaceae</taxon>
        <taxon>Occallatibacter</taxon>
    </lineage>
</organism>
<feature type="signal peptide" evidence="2">
    <location>
        <begin position="1"/>
        <end position="21"/>
    </location>
</feature>
<keyword evidence="5" id="KW-1185">Reference proteome</keyword>
<evidence type="ECO:0000256" key="2">
    <source>
        <dbReference type="SAM" id="SignalP"/>
    </source>
</evidence>
<evidence type="ECO:0000313" key="5">
    <source>
        <dbReference type="Proteomes" id="UP001059380"/>
    </source>
</evidence>
<protein>
    <submittedName>
        <fullName evidence="4">DUF5666 domain-containing protein</fullName>
    </submittedName>
</protein>
<gene>
    <name evidence="4" type="ORF">MOP44_07140</name>
</gene>
<evidence type="ECO:0000256" key="1">
    <source>
        <dbReference type="SAM" id="MobiDB-lite"/>
    </source>
</evidence>
<evidence type="ECO:0000313" key="4">
    <source>
        <dbReference type="EMBL" id="UWZ85712.1"/>
    </source>
</evidence>
<evidence type="ECO:0000259" key="3">
    <source>
        <dbReference type="Pfam" id="PF18914"/>
    </source>
</evidence>
<dbReference type="Pfam" id="PF18914">
    <property type="entry name" value="DUF5666"/>
    <property type="match status" value="1"/>
</dbReference>